<dbReference type="EMBL" id="SBLC01000011">
    <property type="protein sequence ID" value="RWY41489.1"/>
    <property type="molecule type" value="Genomic_DNA"/>
</dbReference>
<proteinExistence type="predicted"/>
<name>A0A444MBW8_9RHOB</name>
<dbReference type="RefSeq" id="WP_128488670.1">
    <property type="nucleotide sequence ID" value="NZ_JBHLXB010000002.1"/>
</dbReference>
<evidence type="ECO:0000313" key="3">
    <source>
        <dbReference type="Proteomes" id="UP000287168"/>
    </source>
</evidence>
<evidence type="ECO:0000313" key="2">
    <source>
        <dbReference type="EMBL" id="RWY41489.1"/>
    </source>
</evidence>
<keyword evidence="1" id="KW-0732">Signal</keyword>
<sequence>MRQIITRAGSFLRRSAGTMLLSGLAAVSAAGPGLSQNVIWEDFGGSERVNPLALLDGRERYRNLTGDPLSVLKSFSADPGHVIRSGTSSNINYTVASQTLCNTDTDGSGSPNGPSCLIGAMGRVMWARVQFPIAGNYTFSLNHDD</sequence>
<dbReference type="OrthoDB" id="9773411at2"/>
<accession>A0A444MBW8</accession>
<dbReference type="AlphaFoldDB" id="A0A444MBW8"/>
<comment type="caution">
    <text evidence="2">The sequence shown here is derived from an EMBL/GenBank/DDBJ whole genome shotgun (WGS) entry which is preliminary data.</text>
</comment>
<gene>
    <name evidence="2" type="ORF">EP867_09935</name>
</gene>
<evidence type="ECO:0000256" key="1">
    <source>
        <dbReference type="SAM" id="SignalP"/>
    </source>
</evidence>
<feature type="signal peptide" evidence="1">
    <location>
        <begin position="1"/>
        <end position="29"/>
    </location>
</feature>
<feature type="chain" id="PRO_5019349075" evidence="1">
    <location>
        <begin position="30"/>
        <end position="145"/>
    </location>
</feature>
<organism evidence="2 3">
    <name type="scientific">Falsigemmobacter intermedius</name>
    <dbReference type="NCBI Taxonomy" id="1553448"/>
    <lineage>
        <taxon>Bacteria</taxon>
        <taxon>Pseudomonadati</taxon>
        <taxon>Pseudomonadota</taxon>
        <taxon>Alphaproteobacteria</taxon>
        <taxon>Rhodobacterales</taxon>
        <taxon>Paracoccaceae</taxon>
        <taxon>Falsigemmobacter</taxon>
    </lineage>
</organism>
<reference evidence="2 3" key="1">
    <citation type="journal article" date="2015" name="Int. J. Syst. Evol. Microbiol.">
        <title>Gemmobacter intermedius sp. nov., isolated from a white stork (Ciconia ciconia).</title>
        <authorList>
            <person name="Kampfer P."/>
            <person name="Jerzak L."/>
            <person name="Wilharm G."/>
            <person name="Golke J."/>
            <person name="Busse H.J."/>
            <person name="Glaeser S.P."/>
        </authorList>
    </citation>
    <scope>NUCLEOTIDE SEQUENCE [LARGE SCALE GENOMIC DNA]</scope>
    <source>
        <strain evidence="2 3">119/4</strain>
    </source>
</reference>
<dbReference type="Proteomes" id="UP000287168">
    <property type="component" value="Unassembled WGS sequence"/>
</dbReference>
<protein>
    <submittedName>
        <fullName evidence="2">Uncharacterized protein</fullName>
    </submittedName>
</protein>
<keyword evidence="3" id="KW-1185">Reference proteome</keyword>